<dbReference type="GO" id="GO:0006508">
    <property type="term" value="P:proteolysis"/>
    <property type="evidence" value="ECO:0007669"/>
    <property type="project" value="InterPro"/>
</dbReference>
<dbReference type="EMBL" id="CP063073">
    <property type="protein sequence ID" value="QOQ72803.1"/>
    <property type="molecule type" value="Genomic_DNA"/>
</dbReference>
<dbReference type="Proteomes" id="UP000594923">
    <property type="component" value="Chromosome"/>
</dbReference>
<dbReference type="InterPro" id="IPR006026">
    <property type="entry name" value="Peptidase_Metallo"/>
</dbReference>
<dbReference type="GO" id="GO:0004222">
    <property type="term" value="F:metalloendopeptidase activity"/>
    <property type="evidence" value="ECO:0007669"/>
    <property type="project" value="InterPro"/>
</dbReference>
<proteinExistence type="predicted"/>
<dbReference type="GO" id="GO:0008270">
    <property type="term" value="F:zinc ion binding"/>
    <property type="evidence" value="ECO:0007669"/>
    <property type="project" value="InterPro"/>
</dbReference>
<reference evidence="5 6" key="1">
    <citation type="submission" date="2020-10" db="EMBL/GenBank/DDBJ databases">
        <title>High quality whole genome sequence of Pseudomonas poae PMA22.</title>
        <authorList>
            <person name="Hernandez J.G."/>
            <person name="Rodriguez P."/>
            <person name="Cuevas C."/>
            <person name="de la Calle F."/>
            <person name="Galan B."/>
            <person name="Garcia J.L."/>
        </authorList>
    </citation>
    <scope>NUCLEOTIDE SEQUENCE [LARGE SCALE GENOMIC DNA]</scope>
    <source>
        <strain evidence="5 6">PMA22</strain>
    </source>
</reference>
<evidence type="ECO:0000313" key="5">
    <source>
        <dbReference type="EMBL" id="QOQ72803.1"/>
    </source>
</evidence>
<dbReference type="AlphaFoldDB" id="A0A7M1K959"/>
<accession>A0A7M1K959</accession>
<dbReference type="InterPro" id="IPR011049">
    <property type="entry name" value="Serralysin-like_metalloprot_C"/>
</dbReference>
<dbReference type="SUPFAM" id="SSF51120">
    <property type="entry name" value="beta-Roll"/>
    <property type="match status" value="1"/>
</dbReference>
<evidence type="ECO:0000256" key="3">
    <source>
        <dbReference type="ARBA" id="ARBA00022737"/>
    </source>
</evidence>
<gene>
    <name evidence="5" type="ORF">IMF22_14840</name>
</gene>
<dbReference type="RefSeq" id="WP_197623452.1">
    <property type="nucleotide sequence ID" value="NZ_CP063073.1"/>
</dbReference>
<evidence type="ECO:0000313" key="6">
    <source>
        <dbReference type="Proteomes" id="UP000594923"/>
    </source>
</evidence>
<dbReference type="GO" id="GO:0005509">
    <property type="term" value="F:calcium ion binding"/>
    <property type="evidence" value="ECO:0007669"/>
    <property type="project" value="InterPro"/>
</dbReference>
<dbReference type="CDD" id="cd04277">
    <property type="entry name" value="ZnMc_serralysin_like"/>
    <property type="match status" value="1"/>
</dbReference>
<dbReference type="PRINTS" id="PR00138">
    <property type="entry name" value="MATRIXIN"/>
</dbReference>
<dbReference type="Pfam" id="PF08548">
    <property type="entry name" value="Peptidase_M10_C"/>
    <property type="match status" value="1"/>
</dbReference>
<name>A0A7M1K959_9PSED</name>
<keyword evidence="2" id="KW-0964">Secreted</keyword>
<dbReference type="Gene3D" id="3.40.390.10">
    <property type="entry name" value="Collagenase (Catalytic Domain)"/>
    <property type="match status" value="1"/>
</dbReference>
<keyword evidence="3" id="KW-0677">Repeat</keyword>
<dbReference type="Gene3D" id="2.150.10.10">
    <property type="entry name" value="Serralysin-like metalloprotease, C-terminal"/>
    <property type="match status" value="1"/>
</dbReference>
<comment type="subcellular location">
    <subcellularLocation>
        <location evidence="1">Secreted</location>
    </subcellularLocation>
</comment>
<dbReference type="InterPro" id="IPR013858">
    <property type="entry name" value="Peptidase_M10B_C"/>
</dbReference>
<dbReference type="InterPro" id="IPR021190">
    <property type="entry name" value="Pept_M10A"/>
</dbReference>
<feature type="domain" description="Peptidase metallopeptidase" evidence="4">
    <location>
        <begin position="54"/>
        <end position="214"/>
    </location>
</feature>
<dbReference type="SUPFAM" id="SSF55486">
    <property type="entry name" value="Metalloproteases ('zincins'), catalytic domain"/>
    <property type="match status" value="1"/>
</dbReference>
<evidence type="ECO:0000256" key="2">
    <source>
        <dbReference type="ARBA" id="ARBA00022525"/>
    </source>
</evidence>
<dbReference type="SMART" id="SM00235">
    <property type="entry name" value="ZnMc"/>
    <property type="match status" value="1"/>
</dbReference>
<dbReference type="InterPro" id="IPR034033">
    <property type="entry name" value="Serralysin-like"/>
</dbReference>
<evidence type="ECO:0000259" key="4">
    <source>
        <dbReference type="SMART" id="SM00235"/>
    </source>
</evidence>
<organism evidence="5 6">
    <name type="scientific">Pseudomonas poae</name>
    <dbReference type="NCBI Taxonomy" id="200451"/>
    <lineage>
        <taxon>Bacteria</taxon>
        <taxon>Pseudomonadati</taxon>
        <taxon>Pseudomonadota</taxon>
        <taxon>Gammaproteobacteria</taxon>
        <taxon>Pseudomonadales</taxon>
        <taxon>Pseudomonadaceae</taxon>
        <taxon>Pseudomonas</taxon>
    </lineage>
</organism>
<dbReference type="Pfam" id="PF13582">
    <property type="entry name" value="Reprolysin_3"/>
    <property type="match status" value="1"/>
</dbReference>
<dbReference type="GO" id="GO:0005615">
    <property type="term" value="C:extracellular space"/>
    <property type="evidence" value="ECO:0007669"/>
    <property type="project" value="InterPro"/>
</dbReference>
<sequence>MLNGVVGAGRLRQNASVFSKPNLSSAPAAYGYNAGNGKTSFSTEEAGKYIVRNGYRHYDHNNSQKIELSFTIGTGFSAGQQARIRQALEAWQDVANITFKEHATGTDGSLKFNKDPSHNGGFGSVPNRYSRDMSIIVGTKYVGDSPGKGDYFTFTALHEIGHGLGLDHPGNYNSVVGGYEKNAHYAQDTRARSVMSYWQETNQPGHDFRWRYSPTPLLDDITAVQHLYGPNKSTRNTDTVYGFNSNTQRDNLSLTSSTEAPVFCVWDTGGIDTLDFSGFRQRQVINLNAESFSDVGGLKGNVSIAKGVVLENAIGGAGDDDLLGNEVGNRIKGGAGADKLKGAVGRMFLFTTTPLIQR</sequence>
<protein>
    <submittedName>
        <fullName evidence="5">M10 family metallopeptidase</fullName>
    </submittedName>
</protein>
<dbReference type="InterPro" id="IPR024079">
    <property type="entry name" value="MetalloPept_cat_dom_sf"/>
</dbReference>
<evidence type="ECO:0000256" key="1">
    <source>
        <dbReference type="ARBA" id="ARBA00004613"/>
    </source>
</evidence>